<dbReference type="Proteomes" id="UP000650524">
    <property type="component" value="Unassembled WGS sequence"/>
</dbReference>
<keyword evidence="1" id="KW-0813">Transport</keyword>
<sequence>MPEILKVNNLSKSFGKVRAVHDLSFKVDQGEILGIIGPNGAGKTTLFNLISGEIKPDAGEVIFNGKDVAITQTFKKCRMGIARTYQIPRPFLNMTILENLLVGSIYGAGKSYKESKKQCVRILEKTGLSAKSGALVGTLPLLDRKRLELAKALATNPVLLLVDEVAGGLTEGEVEEFLRIIHGVRKEGVTVLWVEHIVMAMTKGPDRLLVMNFGRRLFVGRPDEAFNSPDVQKIYLGDED</sequence>
<proteinExistence type="predicted"/>
<dbReference type="InterPro" id="IPR051120">
    <property type="entry name" value="ABC_AA/LPS_Transport"/>
</dbReference>
<dbReference type="InterPro" id="IPR003439">
    <property type="entry name" value="ABC_transporter-like_ATP-bd"/>
</dbReference>
<dbReference type="GO" id="GO:0015188">
    <property type="term" value="F:L-isoleucine transmembrane transporter activity"/>
    <property type="evidence" value="ECO:0007669"/>
    <property type="project" value="TreeGrafter"/>
</dbReference>
<evidence type="ECO:0000313" key="5">
    <source>
        <dbReference type="EMBL" id="MBC8177592.1"/>
    </source>
</evidence>
<dbReference type="GO" id="GO:0015192">
    <property type="term" value="F:L-phenylalanine transmembrane transporter activity"/>
    <property type="evidence" value="ECO:0007669"/>
    <property type="project" value="TreeGrafter"/>
</dbReference>
<dbReference type="GO" id="GO:0005304">
    <property type="term" value="F:L-valine transmembrane transporter activity"/>
    <property type="evidence" value="ECO:0007669"/>
    <property type="project" value="TreeGrafter"/>
</dbReference>
<dbReference type="PROSITE" id="PS50893">
    <property type="entry name" value="ABC_TRANSPORTER_2"/>
    <property type="match status" value="1"/>
</dbReference>
<name>A0A8J6T4J7_9DELT</name>
<evidence type="ECO:0000256" key="2">
    <source>
        <dbReference type="ARBA" id="ARBA00022741"/>
    </source>
</evidence>
<dbReference type="EMBL" id="JACNJD010000219">
    <property type="protein sequence ID" value="MBC8177592.1"/>
    <property type="molecule type" value="Genomic_DNA"/>
</dbReference>
<feature type="domain" description="ABC transporter" evidence="4">
    <location>
        <begin position="5"/>
        <end position="238"/>
    </location>
</feature>
<dbReference type="GO" id="GO:1903806">
    <property type="term" value="P:L-isoleucine import across plasma membrane"/>
    <property type="evidence" value="ECO:0007669"/>
    <property type="project" value="TreeGrafter"/>
</dbReference>
<dbReference type="GO" id="GO:0042941">
    <property type="term" value="P:D-alanine transmembrane transport"/>
    <property type="evidence" value="ECO:0007669"/>
    <property type="project" value="TreeGrafter"/>
</dbReference>
<evidence type="ECO:0000259" key="4">
    <source>
        <dbReference type="PROSITE" id="PS50893"/>
    </source>
</evidence>
<dbReference type="Pfam" id="PF00005">
    <property type="entry name" value="ABC_tran"/>
    <property type="match status" value="1"/>
</dbReference>
<comment type="caution">
    <text evidence="5">The sequence shown here is derived from an EMBL/GenBank/DDBJ whole genome shotgun (WGS) entry which is preliminary data.</text>
</comment>
<protein>
    <submittedName>
        <fullName evidence="5">ABC transporter ATP-binding protein</fullName>
    </submittedName>
</protein>
<reference evidence="5 6" key="1">
    <citation type="submission" date="2020-08" db="EMBL/GenBank/DDBJ databases">
        <title>Bridging the membrane lipid divide: bacteria of the FCB group superphylum have the potential to synthesize archaeal ether lipids.</title>
        <authorList>
            <person name="Villanueva L."/>
            <person name="Von Meijenfeldt F.A.B."/>
            <person name="Westbye A.B."/>
            <person name="Yadav S."/>
            <person name="Hopmans E.C."/>
            <person name="Dutilh B.E."/>
            <person name="Sinninghe Damste J.S."/>
        </authorList>
    </citation>
    <scope>NUCLEOTIDE SEQUENCE [LARGE SCALE GENOMIC DNA]</scope>
    <source>
        <strain evidence="5">NIOZ-UU27</strain>
    </source>
</reference>
<organism evidence="5 6">
    <name type="scientific">Candidatus Desulfacyla euxinica</name>
    <dbReference type="NCBI Taxonomy" id="2841693"/>
    <lineage>
        <taxon>Bacteria</taxon>
        <taxon>Deltaproteobacteria</taxon>
        <taxon>Candidatus Desulfacyla</taxon>
    </lineage>
</organism>
<dbReference type="Gene3D" id="3.40.50.300">
    <property type="entry name" value="P-loop containing nucleotide triphosphate hydrolases"/>
    <property type="match status" value="1"/>
</dbReference>
<dbReference type="AlphaFoldDB" id="A0A8J6T4J7"/>
<dbReference type="PANTHER" id="PTHR45772:SF7">
    <property type="entry name" value="AMINO ACID ABC TRANSPORTER ATP-BINDING PROTEIN"/>
    <property type="match status" value="1"/>
</dbReference>
<keyword evidence="3 5" id="KW-0067">ATP-binding</keyword>
<dbReference type="SUPFAM" id="SSF52540">
    <property type="entry name" value="P-loop containing nucleoside triphosphate hydrolases"/>
    <property type="match status" value="1"/>
</dbReference>
<dbReference type="CDD" id="cd03219">
    <property type="entry name" value="ABC_Mj1267_LivG_branched"/>
    <property type="match status" value="1"/>
</dbReference>
<gene>
    <name evidence="5" type="ORF">H8E19_09320</name>
</gene>
<dbReference type="GO" id="GO:0005524">
    <property type="term" value="F:ATP binding"/>
    <property type="evidence" value="ECO:0007669"/>
    <property type="project" value="UniProtKB-KW"/>
</dbReference>
<evidence type="ECO:0000256" key="1">
    <source>
        <dbReference type="ARBA" id="ARBA00022448"/>
    </source>
</evidence>
<dbReference type="GO" id="GO:0015808">
    <property type="term" value="P:L-alanine transport"/>
    <property type="evidence" value="ECO:0007669"/>
    <property type="project" value="TreeGrafter"/>
</dbReference>
<accession>A0A8J6T4J7</accession>
<dbReference type="GO" id="GO:0005886">
    <property type="term" value="C:plasma membrane"/>
    <property type="evidence" value="ECO:0007669"/>
    <property type="project" value="TreeGrafter"/>
</dbReference>
<evidence type="ECO:0000313" key="6">
    <source>
        <dbReference type="Proteomes" id="UP000650524"/>
    </source>
</evidence>
<keyword evidence="2" id="KW-0547">Nucleotide-binding</keyword>
<dbReference type="InterPro" id="IPR027417">
    <property type="entry name" value="P-loop_NTPase"/>
</dbReference>
<dbReference type="SMART" id="SM00382">
    <property type="entry name" value="AAA"/>
    <property type="match status" value="1"/>
</dbReference>
<dbReference type="GO" id="GO:1903805">
    <property type="term" value="P:L-valine import across plasma membrane"/>
    <property type="evidence" value="ECO:0007669"/>
    <property type="project" value="TreeGrafter"/>
</dbReference>
<dbReference type="GO" id="GO:0016887">
    <property type="term" value="F:ATP hydrolysis activity"/>
    <property type="evidence" value="ECO:0007669"/>
    <property type="project" value="InterPro"/>
</dbReference>
<dbReference type="InterPro" id="IPR003593">
    <property type="entry name" value="AAA+_ATPase"/>
</dbReference>
<dbReference type="PANTHER" id="PTHR45772">
    <property type="entry name" value="CONSERVED COMPONENT OF ABC TRANSPORTER FOR NATURAL AMINO ACIDS-RELATED"/>
    <property type="match status" value="1"/>
</dbReference>
<evidence type="ECO:0000256" key="3">
    <source>
        <dbReference type="ARBA" id="ARBA00022840"/>
    </source>
</evidence>